<keyword evidence="1" id="KW-0614">Plasmid</keyword>
<geneLocation type="plasmid" evidence="1">
    <name>unnamed</name>
</geneLocation>
<evidence type="ECO:0000313" key="2">
    <source>
        <dbReference type="EMBL" id="WEG86207.1"/>
    </source>
</evidence>
<name>A0A481YDK5_9SPIR</name>
<protein>
    <submittedName>
        <fullName evidence="1">Biotin--acetyl-CoA-carboxylase ligase</fullName>
    </submittedName>
    <submittedName>
        <fullName evidence="2">BlyB family putative holin accessory protein</fullName>
    </submittedName>
</protein>
<geneLocation type="plasmid" evidence="2 3">
    <name>pYk76-cp30-6xcp30-11</name>
</geneLocation>
<proteinExistence type="predicted"/>
<dbReference type="RefSeq" id="WP_133007718.1">
    <property type="nucleotide sequence ID" value="NZ_CP117141.1"/>
</dbReference>
<dbReference type="InterPro" id="IPR007953">
    <property type="entry name" value="Holin-like_BlyB"/>
</dbReference>
<keyword evidence="1" id="KW-0436">Ligase</keyword>
<accession>A0A481YDK5</accession>
<gene>
    <name evidence="2" type="ORF">EZU67_005520</name>
    <name evidence="1" type="ORF">EZU67_05520</name>
</gene>
<evidence type="ECO:0000313" key="3">
    <source>
        <dbReference type="Proteomes" id="UP000291995"/>
    </source>
</evidence>
<reference evidence="1" key="1">
    <citation type="submission" date="2019-03" db="EMBL/GenBank/DDBJ databases">
        <title>Whole genome sequencing of Borrelia miyamotoi strains isolated at the Russian territory.</title>
        <authorList>
            <person name="Kuleshov K.V."/>
            <person name="Platonov A.E."/>
            <person name="Goptar I.A."/>
            <person name="Shipulin G.A."/>
            <person name="Markelov M.L."/>
            <person name="Koetsveld J."/>
            <person name="Kolyasnikova N.M."/>
            <person name="Sarksyan D.S."/>
            <person name="Toporkova M.G."/>
            <person name="Hovius J.W."/>
        </authorList>
    </citation>
    <scope>NUCLEOTIDE SEQUENCE</scope>
    <source>
        <strain evidence="1">Yekat-76</strain>
        <plasmid evidence="1">unnamed</plasmid>
    </source>
</reference>
<dbReference type="EMBL" id="CP117141">
    <property type="protein sequence ID" value="WEG86207.1"/>
    <property type="molecule type" value="Genomic_DNA"/>
</dbReference>
<dbReference type="Proteomes" id="UP000291995">
    <property type="component" value="Plasmid pYk76-cp30-6xcp30-11"/>
</dbReference>
<dbReference type="AlphaFoldDB" id="A0A481YDK5"/>
<sequence>MILSREYLDAALQAISHLIDAFSNFKDGTFDEHSHKAFSLLREFYTQYTYIYTKNMEILDNALTPQIKLSLAPIQNKINNFILQVNTNPNNMRLPMHITSHEEEHK</sequence>
<reference evidence="2" key="2">
    <citation type="submission" date="2022-12" db="EMBL/GenBank/DDBJ databases">
        <title>B. miyamotoi WGS.</title>
        <authorList>
            <person name="Kuleshov K.V."/>
            <person name="Hoornstra D."/>
            <person name="Hovius J.W."/>
            <person name="Platonov A.E."/>
            <person name="Telford S.R. III."/>
        </authorList>
    </citation>
    <scope>NUCLEOTIDE SEQUENCE</scope>
    <source>
        <strain evidence="2">Yekat-76</strain>
        <plasmid evidence="2">pYk76-cp30-6xcp30-11</plasmid>
    </source>
</reference>
<dbReference type="GO" id="GO:0016874">
    <property type="term" value="F:ligase activity"/>
    <property type="evidence" value="ECO:0007669"/>
    <property type="project" value="UniProtKB-KW"/>
</dbReference>
<dbReference type="EMBL" id="CP036574">
    <property type="protein sequence ID" value="QBK62604.1"/>
    <property type="molecule type" value="Genomic_DNA"/>
</dbReference>
<organism evidence="1">
    <name type="scientific">Borrelia miyamotoi</name>
    <dbReference type="NCBI Taxonomy" id="47466"/>
    <lineage>
        <taxon>Bacteria</taxon>
        <taxon>Pseudomonadati</taxon>
        <taxon>Spirochaetota</taxon>
        <taxon>Spirochaetia</taxon>
        <taxon>Spirochaetales</taxon>
        <taxon>Borreliaceae</taxon>
        <taxon>Borrelia</taxon>
    </lineage>
</organism>
<dbReference type="Pfam" id="PF05289">
    <property type="entry name" value="BLYB"/>
    <property type="match status" value="1"/>
</dbReference>
<evidence type="ECO:0000313" key="1">
    <source>
        <dbReference type="EMBL" id="QBK62604.1"/>
    </source>
</evidence>